<protein>
    <recommendedName>
        <fullName evidence="6">D-3-phosphoglycerate dehydrogenase</fullName>
        <ecNumber evidence="4">1.1.1.399</ecNumber>
        <ecNumber evidence="5">1.1.1.95</ecNumber>
    </recommendedName>
    <alternativeName>
        <fullName evidence="9">2-oxoglutarate reductase</fullName>
    </alternativeName>
</protein>
<dbReference type="Pfam" id="PF02826">
    <property type="entry name" value="2-Hacid_dh_C"/>
    <property type="match status" value="1"/>
</dbReference>
<evidence type="ECO:0000256" key="5">
    <source>
        <dbReference type="ARBA" id="ARBA00013143"/>
    </source>
</evidence>
<keyword evidence="7 12" id="KW-0560">Oxidoreductase</keyword>
<evidence type="ECO:0000313" key="16">
    <source>
        <dbReference type="Proteomes" id="UP000886597"/>
    </source>
</evidence>
<dbReference type="PROSITE" id="PS51671">
    <property type="entry name" value="ACT"/>
    <property type="match status" value="1"/>
</dbReference>
<dbReference type="InterPro" id="IPR002912">
    <property type="entry name" value="ACT_dom"/>
</dbReference>
<comment type="caution">
    <text evidence="15">The sequence shown here is derived from an EMBL/GenBank/DDBJ whole genome shotgun (WGS) entry which is preliminary data.</text>
</comment>
<sequence>MYQILTLGELSDRLQRRLNRVERFEFSSEFTHPAAIFVRSAQVADQFITEDLLVVGRAGSGVNNINVKACTKNGTMVFNTPGVNANAVKEVVLTSLLNSVRPIEKAADAVQTLTGENILEQAEQIRNNYIGSELVGKTIGILGLGAIGEQVARACFNLGMDVIGYARQPRNQNYFEQVYDLKDLLPRPDFVVILLPLTDETRGIFNSEAFSSMRKEAILFNFGRGEIVNNAALLSALANEQIKGYVSDFPSAELLQNPKIKLLPHMGGTTGKALQDGAMAAMHNMRDFLIYGTVRQSVNFPDIFLPFTAPTRLTIFYMDEPKIFSKISHKISAHNIEIDILASERYEGYVYTLIDLDEADLPKVREVTNELNQIPAIIRLRLLKNPNWAPTIYL</sequence>
<gene>
    <name evidence="14" type="ORF">TK11N_08160</name>
    <name evidence="15" type="ORF">TK2N_08470</name>
</gene>
<dbReference type="PANTHER" id="PTHR10996:SF178">
    <property type="entry name" value="2-HYDROXYACID DEHYDROGENASE YGL185C-RELATED"/>
    <property type="match status" value="1"/>
</dbReference>
<evidence type="ECO:0000256" key="1">
    <source>
        <dbReference type="ARBA" id="ARBA00003800"/>
    </source>
</evidence>
<dbReference type="EMBL" id="BKBO01000009">
    <property type="protein sequence ID" value="GEQ48964.1"/>
    <property type="molecule type" value="Genomic_DNA"/>
</dbReference>
<evidence type="ECO:0000256" key="6">
    <source>
        <dbReference type="ARBA" id="ARBA00021582"/>
    </source>
</evidence>
<proteinExistence type="inferred from homology"/>
<reference evidence="15" key="1">
    <citation type="submission" date="2019-08" db="EMBL/GenBank/DDBJ databases">
        <authorList>
            <person name="Ishikawa M."/>
            <person name="Suzuki T."/>
            <person name="Matsutani M."/>
        </authorList>
    </citation>
    <scope>NUCLEOTIDE SEQUENCE</scope>
    <source>
        <strain evidence="15">7C1</strain>
        <strain evidence="14">8C4</strain>
    </source>
</reference>
<dbReference type="Proteomes" id="UP000886607">
    <property type="component" value="Unassembled WGS sequence"/>
</dbReference>
<comment type="catalytic activity">
    <reaction evidence="11">
        <text>(2R)-3-phosphoglycerate + NAD(+) = 3-phosphooxypyruvate + NADH + H(+)</text>
        <dbReference type="Rhea" id="RHEA:12641"/>
        <dbReference type="ChEBI" id="CHEBI:15378"/>
        <dbReference type="ChEBI" id="CHEBI:18110"/>
        <dbReference type="ChEBI" id="CHEBI:57540"/>
        <dbReference type="ChEBI" id="CHEBI:57945"/>
        <dbReference type="ChEBI" id="CHEBI:58272"/>
        <dbReference type="EC" id="1.1.1.95"/>
    </reaction>
</comment>
<dbReference type="GO" id="GO:0004617">
    <property type="term" value="F:phosphoglycerate dehydrogenase activity"/>
    <property type="evidence" value="ECO:0007669"/>
    <property type="project" value="UniProtKB-EC"/>
</dbReference>
<dbReference type="Pfam" id="PF00389">
    <property type="entry name" value="2-Hacid_dh"/>
    <property type="match status" value="1"/>
</dbReference>
<dbReference type="SUPFAM" id="SSF52283">
    <property type="entry name" value="Formate/glycerate dehydrogenase catalytic domain-like"/>
    <property type="match status" value="1"/>
</dbReference>
<evidence type="ECO:0000256" key="3">
    <source>
        <dbReference type="ARBA" id="ARBA00005854"/>
    </source>
</evidence>
<evidence type="ECO:0000256" key="11">
    <source>
        <dbReference type="ARBA" id="ARBA00048731"/>
    </source>
</evidence>
<dbReference type="GO" id="GO:0016618">
    <property type="term" value="F:hydroxypyruvate reductase [NAD(P)H] activity"/>
    <property type="evidence" value="ECO:0007669"/>
    <property type="project" value="TreeGrafter"/>
</dbReference>
<evidence type="ECO:0000313" key="15">
    <source>
        <dbReference type="EMBL" id="GEQ54003.1"/>
    </source>
</evidence>
<reference evidence="15" key="2">
    <citation type="journal article" date="2020" name="Int. Dairy J.">
        <title>Lactic acid bacterial diversity in Brie cheese focusing on salt concentration and pH of isolation medium and characterisation of halophilic and alkaliphilic lactic acid bacterial isolates.</title>
        <authorList>
            <person name="Unno R."/>
            <person name="Matsutani M."/>
            <person name="Suzuki T."/>
            <person name="Kodama K."/>
            <person name="Matsushita H."/>
            <person name="Yamasato K."/>
            <person name="Koizumi Y."/>
            <person name="Ishikawa M."/>
        </authorList>
    </citation>
    <scope>NUCLEOTIDE SEQUENCE</scope>
    <source>
        <strain evidence="15">7C1</strain>
        <strain evidence="14">8C4</strain>
    </source>
</reference>
<dbReference type="SUPFAM" id="SSF55021">
    <property type="entry name" value="ACT-like"/>
    <property type="match status" value="1"/>
</dbReference>
<evidence type="ECO:0000256" key="12">
    <source>
        <dbReference type="RuleBase" id="RU003719"/>
    </source>
</evidence>
<dbReference type="InterPro" id="IPR050223">
    <property type="entry name" value="D-isomer_2-hydroxyacid_DH"/>
</dbReference>
<dbReference type="EC" id="1.1.1.95" evidence="5"/>
<evidence type="ECO:0000256" key="7">
    <source>
        <dbReference type="ARBA" id="ARBA00023002"/>
    </source>
</evidence>
<keyword evidence="17" id="KW-1185">Reference proteome</keyword>
<dbReference type="GO" id="GO:0030267">
    <property type="term" value="F:glyoxylate reductase (NADPH) activity"/>
    <property type="evidence" value="ECO:0007669"/>
    <property type="project" value="TreeGrafter"/>
</dbReference>
<keyword evidence="8" id="KW-0520">NAD</keyword>
<dbReference type="GO" id="GO:0051287">
    <property type="term" value="F:NAD binding"/>
    <property type="evidence" value="ECO:0007669"/>
    <property type="project" value="InterPro"/>
</dbReference>
<name>A0AAN4RLM5_9ENTE</name>
<evidence type="ECO:0000259" key="13">
    <source>
        <dbReference type="PROSITE" id="PS51671"/>
    </source>
</evidence>
<dbReference type="InterPro" id="IPR006140">
    <property type="entry name" value="D-isomer_DH_NAD-bd"/>
</dbReference>
<dbReference type="Gene3D" id="3.30.70.260">
    <property type="match status" value="1"/>
</dbReference>
<feature type="domain" description="ACT" evidence="13">
    <location>
        <begin position="312"/>
        <end position="385"/>
    </location>
</feature>
<dbReference type="EMBL" id="BKBQ01000010">
    <property type="protein sequence ID" value="GEQ54003.1"/>
    <property type="molecule type" value="Genomic_DNA"/>
</dbReference>
<dbReference type="EC" id="1.1.1.399" evidence="4"/>
<dbReference type="GeneID" id="69985630"/>
<evidence type="ECO:0000256" key="9">
    <source>
        <dbReference type="ARBA" id="ARBA00030455"/>
    </source>
</evidence>
<comment type="similarity">
    <text evidence="3 12">Belongs to the D-isomer specific 2-hydroxyacid dehydrogenase family.</text>
</comment>
<dbReference type="PANTHER" id="PTHR10996">
    <property type="entry name" value="2-HYDROXYACID DEHYDROGENASE-RELATED"/>
    <property type="match status" value="1"/>
</dbReference>
<evidence type="ECO:0000313" key="14">
    <source>
        <dbReference type="EMBL" id="GEQ48964.1"/>
    </source>
</evidence>
<dbReference type="AlphaFoldDB" id="A0AAN4RLM5"/>
<evidence type="ECO:0000256" key="4">
    <source>
        <dbReference type="ARBA" id="ARBA00013001"/>
    </source>
</evidence>
<evidence type="ECO:0000313" key="17">
    <source>
        <dbReference type="Proteomes" id="UP000886607"/>
    </source>
</evidence>
<dbReference type="RefSeq" id="WP_157977736.1">
    <property type="nucleotide sequence ID" value="NZ_BJYN01000047.1"/>
</dbReference>
<evidence type="ECO:0000256" key="2">
    <source>
        <dbReference type="ARBA" id="ARBA00005216"/>
    </source>
</evidence>
<accession>A0AAN4RLM5</accession>
<comment type="pathway">
    <text evidence="2">Amino-acid biosynthesis; L-serine biosynthesis; L-serine from 3-phospho-D-glycerate: step 1/3.</text>
</comment>
<dbReference type="Gene3D" id="3.40.50.720">
    <property type="entry name" value="NAD(P)-binding Rossmann-like Domain"/>
    <property type="match status" value="2"/>
</dbReference>
<comment type="catalytic activity">
    <reaction evidence="10">
        <text>(R)-2-hydroxyglutarate + NAD(+) = 2-oxoglutarate + NADH + H(+)</text>
        <dbReference type="Rhea" id="RHEA:49612"/>
        <dbReference type="ChEBI" id="CHEBI:15378"/>
        <dbReference type="ChEBI" id="CHEBI:15801"/>
        <dbReference type="ChEBI" id="CHEBI:16810"/>
        <dbReference type="ChEBI" id="CHEBI:57540"/>
        <dbReference type="ChEBI" id="CHEBI:57945"/>
        <dbReference type="EC" id="1.1.1.399"/>
    </reaction>
</comment>
<evidence type="ECO:0000256" key="10">
    <source>
        <dbReference type="ARBA" id="ARBA00048126"/>
    </source>
</evidence>
<organism evidence="15 16">
    <name type="scientific">Tetragenococcus koreensis</name>
    <dbReference type="NCBI Taxonomy" id="290335"/>
    <lineage>
        <taxon>Bacteria</taxon>
        <taxon>Bacillati</taxon>
        <taxon>Bacillota</taxon>
        <taxon>Bacilli</taxon>
        <taxon>Lactobacillales</taxon>
        <taxon>Enterococcaceae</taxon>
        <taxon>Tetragenococcus</taxon>
    </lineage>
</organism>
<dbReference type="InterPro" id="IPR006139">
    <property type="entry name" value="D-isomer_2_OHA_DH_cat_dom"/>
</dbReference>
<dbReference type="InterPro" id="IPR036291">
    <property type="entry name" value="NAD(P)-bd_dom_sf"/>
</dbReference>
<dbReference type="InterPro" id="IPR045865">
    <property type="entry name" value="ACT-like_dom_sf"/>
</dbReference>
<evidence type="ECO:0000256" key="8">
    <source>
        <dbReference type="ARBA" id="ARBA00023027"/>
    </source>
</evidence>
<comment type="function">
    <text evidence="1">Catalyzes the reversible oxidation of 3-phospho-D-glycerate to 3-phosphonooxypyruvate, the first step of the phosphorylated L-serine biosynthesis pathway. Also catalyzes the reversible oxidation of 2-hydroxyglutarate to 2-oxoglutarate.</text>
</comment>
<dbReference type="Proteomes" id="UP000886597">
    <property type="component" value="Unassembled WGS sequence"/>
</dbReference>
<dbReference type="GO" id="GO:0005829">
    <property type="term" value="C:cytosol"/>
    <property type="evidence" value="ECO:0007669"/>
    <property type="project" value="TreeGrafter"/>
</dbReference>
<dbReference type="SUPFAM" id="SSF51735">
    <property type="entry name" value="NAD(P)-binding Rossmann-fold domains"/>
    <property type="match status" value="1"/>
</dbReference>